<dbReference type="OrthoDB" id="9902476at2"/>
<protein>
    <submittedName>
        <fullName evidence="2">Uncharacterized protein</fullName>
    </submittedName>
</protein>
<proteinExistence type="predicted"/>
<dbReference type="AlphaFoldDB" id="A0A650GE59"/>
<dbReference type="EMBL" id="CP018889">
    <property type="protein sequence ID" value="QGX04099.1"/>
    <property type="molecule type" value="Genomic_DNA"/>
</dbReference>
<name>A0A650GE59_9GAMM</name>
<dbReference type="Proteomes" id="UP000234271">
    <property type="component" value="Chromosome"/>
</dbReference>
<gene>
    <name evidence="2" type="ORF">BLE401_18665</name>
</gene>
<feature type="compositionally biased region" description="Basic and acidic residues" evidence="1">
    <location>
        <begin position="13"/>
        <end position="22"/>
    </location>
</feature>
<evidence type="ECO:0000313" key="3">
    <source>
        <dbReference type="Proteomes" id="UP000234271"/>
    </source>
</evidence>
<feature type="region of interest" description="Disordered" evidence="1">
    <location>
        <begin position="1"/>
        <end position="24"/>
    </location>
</feature>
<keyword evidence="3" id="KW-1185">Reference proteome</keyword>
<dbReference type="RefSeq" id="WP_161575462.1">
    <property type="nucleotide sequence ID" value="NZ_CP012373.2"/>
</dbReference>
<evidence type="ECO:0000313" key="2">
    <source>
        <dbReference type="EMBL" id="QGX04099.1"/>
    </source>
</evidence>
<accession>A0A650GE59</accession>
<sequence>MNDTQDNLPNERVAAHEERPEYEPPMIKVFQQDELLKNVAVHGCSPFDE</sequence>
<evidence type="ECO:0000256" key="1">
    <source>
        <dbReference type="SAM" id="MobiDB-lite"/>
    </source>
</evidence>
<organism evidence="2 3">
    <name type="scientific">Beggiatoa leptomitoformis</name>
    <dbReference type="NCBI Taxonomy" id="288004"/>
    <lineage>
        <taxon>Bacteria</taxon>
        <taxon>Pseudomonadati</taxon>
        <taxon>Pseudomonadota</taxon>
        <taxon>Gammaproteobacteria</taxon>
        <taxon>Thiotrichales</taxon>
        <taxon>Thiotrichaceae</taxon>
        <taxon>Beggiatoa</taxon>
    </lineage>
</organism>
<reference evidence="3" key="1">
    <citation type="submission" date="2016-12" db="EMBL/GenBank/DDBJ databases">
        <title>Complete Genome Sequence of Beggiatoa leptomitiformis D-401.</title>
        <authorList>
            <person name="Fomenkov A."/>
            <person name="Vincze T."/>
            <person name="Grabovich M."/>
            <person name="Anton B.P."/>
            <person name="Dubinina G."/>
            <person name="Orlova M."/>
            <person name="Belousova E."/>
            <person name="Roberts R.J."/>
        </authorList>
    </citation>
    <scope>NUCLEOTIDE SEQUENCE [LARGE SCALE GENOMIC DNA]</scope>
    <source>
        <strain evidence="3">D-401</strain>
    </source>
</reference>